<dbReference type="STRING" id="286727.SAMN02982917_0203"/>
<feature type="transmembrane region" description="Helical" evidence="8">
    <location>
        <begin position="360"/>
        <end position="384"/>
    </location>
</feature>
<dbReference type="Gene3D" id="3.30.70.1320">
    <property type="entry name" value="Multidrug efflux transporter AcrB pore domain like"/>
    <property type="match status" value="1"/>
</dbReference>
<evidence type="ECO:0000256" key="4">
    <source>
        <dbReference type="ARBA" id="ARBA00022519"/>
    </source>
</evidence>
<dbReference type="Proteomes" id="UP000192936">
    <property type="component" value="Unassembled WGS sequence"/>
</dbReference>
<dbReference type="GO" id="GO:0042910">
    <property type="term" value="F:xenobiotic transmembrane transporter activity"/>
    <property type="evidence" value="ECO:0007669"/>
    <property type="project" value="TreeGrafter"/>
</dbReference>
<reference evidence="9 10" key="1">
    <citation type="submission" date="2017-04" db="EMBL/GenBank/DDBJ databases">
        <authorList>
            <person name="Afonso C.L."/>
            <person name="Miller P.J."/>
            <person name="Scott M.A."/>
            <person name="Spackman E."/>
            <person name="Goraichik I."/>
            <person name="Dimitrov K.M."/>
            <person name="Suarez D.L."/>
            <person name="Swayne D.E."/>
        </authorList>
    </citation>
    <scope>NUCLEOTIDE SEQUENCE [LARGE SCALE GENOMIC DNA]</scope>
    <source>
        <strain evidence="9 10">A2P</strain>
    </source>
</reference>
<feature type="transmembrane region" description="Helical" evidence="8">
    <location>
        <begin position="463"/>
        <end position="481"/>
    </location>
</feature>
<keyword evidence="2" id="KW-0813">Transport</keyword>
<dbReference type="SUPFAM" id="SSF82866">
    <property type="entry name" value="Multidrug efflux transporter AcrB transmembrane domain"/>
    <property type="match status" value="2"/>
</dbReference>
<dbReference type="PANTHER" id="PTHR32063">
    <property type="match status" value="1"/>
</dbReference>
<dbReference type="InterPro" id="IPR001036">
    <property type="entry name" value="Acrflvin-R"/>
</dbReference>
<proteinExistence type="predicted"/>
<dbReference type="EMBL" id="FXAK01000010">
    <property type="protein sequence ID" value="SMF91347.1"/>
    <property type="molecule type" value="Genomic_DNA"/>
</dbReference>
<keyword evidence="3" id="KW-1003">Cell membrane</keyword>
<dbReference type="Gene3D" id="3.30.70.1440">
    <property type="entry name" value="Multidrug efflux transporter AcrB pore domain"/>
    <property type="match status" value="1"/>
</dbReference>
<keyword evidence="6 8" id="KW-1133">Transmembrane helix</keyword>
<feature type="transmembrane region" description="Helical" evidence="8">
    <location>
        <begin position="958"/>
        <end position="979"/>
    </location>
</feature>
<dbReference type="InterPro" id="IPR027463">
    <property type="entry name" value="AcrB_DN_DC_subdom"/>
</dbReference>
<name>A0A1X7HSY2_9PROT</name>
<evidence type="ECO:0000256" key="5">
    <source>
        <dbReference type="ARBA" id="ARBA00022692"/>
    </source>
</evidence>
<dbReference type="Gene3D" id="3.30.70.1430">
    <property type="entry name" value="Multidrug efflux transporter AcrB pore domain"/>
    <property type="match status" value="2"/>
</dbReference>
<dbReference type="Gene3D" id="3.30.2090.10">
    <property type="entry name" value="Multidrug efflux transporter AcrB TolC docking domain, DN and DC subdomains"/>
    <property type="match status" value="2"/>
</dbReference>
<dbReference type="OrthoDB" id="9806532at2"/>
<evidence type="ECO:0000256" key="3">
    <source>
        <dbReference type="ARBA" id="ARBA00022475"/>
    </source>
</evidence>
<evidence type="ECO:0000256" key="2">
    <source>
        <dbReference type="ARBA" id="ARBA00022448"/>
    </source>
</evidence>
<organism evidence="9 10">
    <name type="scientific">Azospirillum oryzae</name>
    <dbReference type="NCBI Taxonomy" id="286727"/>
    <lineage>
        <taxon>Bacteria</taxon>
        <taxon>Pseudomonadati</taxon>
        <taxon>Pseudomonadota</taxon>
        <taxon>Alphaproteobacteria</taxon>
        <taxon>Rhodospirillales</taxon>
        <taxon>Azospirillaceae</taxon>
        <taxon>Azospirillum</taxon>
    </lineage>
</organism>
<dbReference type="PRINTS" id="PR00702">
    <property type="entry name" value="ACRIFLAVINRP"/>
</dbReference>
<dbReference type="RefSeq" id="WP_085092015.1">
    <property type="nucleotide sequence ID" value="NZ_FXAK01000010.1"/>
</dbReference>
<feature type="transmembrane region" description="Helical" evidence="8">
    <location>
        <begin position="863"/>
        <end position="880"/>
    </location>
</feature>
<dbReference type="FunFam" id="1.20.1640.10:FF:000001">
    <property type="entry name" value="Efflux pump membrane transporter"/>
    <property type="match status" value="1"/>
</dbReference>
<evidence type="ECO:0000256" key="8">
    <source>
        <dbReference type="SAM" id="Phobius"/>
    </source>
</evidence>
<comment type="subcellular location">
    <subcellularLocation>
        <location evidence="1">Cell inner membrane</location>
        <topology evidence="1">Multi-pass membrane protein</topology>
    </subcellularLocation>
</comment>
<dbReference type="Pfam" id="PF00873">
    <property type="entry name" value="ACR_tran"/>
    <property type="match status" value="1"/>
</dbReference>
<evidence type="ECO:0000256" key="7">
    <source>
        <dbReference type="ARBA" id="ARBA00023136"/>
    </source>
</evidence>
<protein>
    <submittedName>
        <fullName evidence="9">Multidrug efflux pump</fullName>
    </submittedName>
</protein>
<feature type="transmembrane region" description="Helical" evidence="8">
    <location>
        <begin position="431"/>
        <end position="451"/>
    </location>
</feature>
<keyword evidence="4" id="KW-0997">Cell inner membrane</keyword>
<sequence>MNISAPFILRPVATGLLMLAVVLLGLLGYSTLPISSLPTVDFPTVRVTTQLPGAAPDVMASSVTAPLERQLGQIAGISSMVSTSSFGLSVITLQFDLTRDIDAASQDVQSAISAASGTLPKGLPNPPVYDKVNPADTPIMVLALSSDSLRLETVSDAADTLLAQKLSQVDGVGYVGIEGGLRPAVRVQVNPAAVAGLGLTLEDVRTTITQANVNAPKGSFDGPRQSWSISVNDQIENAAAYRPIVVAYKNGGPVRLTDIGTVVDSVENTRLAAWHDGKPAVLLNVLRQPGANIIDTVDRIRKLLPSLQSSLPPQIHMAVLTDRTETIRASVVDVQKTLVLTAGLVVMVIFLFLRKAWATVIPAAALPLSLIGTFGIMALCGFSLDNLSLMALTIASGFVVDDAIVMIENIVRHIEQGEKPMQAALKGARQIGFTVVSLTLSLIAVFIPLLFMGGVVGRLFREFAITLSIAVLVSAVISLTLTPMMCARLLKAETETKPNRLFRWTERGFDALLNGYAASLRVVLRHQPATLLFTIATLAATLYLYDVVPKGFLPQQDTGVIIGVTDAAPSISVKAMAERQREVADIVRRDPDVAGVASFVGTGTVNATTNTGNLTIALKPRDQRNSSAEEIIARLRAATGDLKGVSLFMQAVQDVQIDSRVSRTQYQYVLQDADPRELENWTPRLLEALRARPELTDVASDQQPDGLQVYLTIDRDAASRLHVLPQAIDDTLYDAFGQRQVSTIYTQTNQYRVILEVEPSFQMDPASLSKIYVKASGSTNGNTVVPLNAVVSVERRTAPLVITHQGQFPSVTLSFNVAPGVSLGAAVAAIQEARAGIGMPDTATARFAGTAAEFRSSLDTQPWLILAAVVAVYIVLGVLYESTIHPITILSTLPSAGIGALLALMATGHDLSLIALVGIVLLIGIVKKNAIMMIDFALEAERHQGMAPERSIYEASLLRFRPIMMTTMAALLGALPLALENGTGSELRKPMGIAIVGGLLLSQVLTLYTTPVVYLYMDRLGNRLGRWLRPWRRKEVSEAGNDPDTVQSPGRAAAE</sequence>
<dbReference type="GO" id="GO:0005886">
    <property type="term" value="C:plasma membrane"/>
    <property type="evidence" value="ECO:0007669"/>
    <property type="project" value="UniProtKB-SubCell"/>
</dbReference>
<dbReference type="NCBIfam" id="NF033617">
    <property type="entry name" value="RND_permease_2"/>
    <property type="match status" value="1"/>
</dbReference>
<dbReference type="FunFam" id="3.30.70.1430:FF:000001">
    <property type="entry name" value="Efflux pump membrane transporter"/>
    <property type="match status" value="1"/>
</dbReference>
<evidence type="ECO:0000256" key="6">
    <source>
        <dbReference type="ARBA" id="ARBA00022989"/>
    </source>
</evidence>
<evidence type="ECO:0000256" key="1">
    <source>
        <dbReference type="ARBA" id="ARBA00004429"/>
    </source>
</evidence>
<evidence type="ECO:0000313" key="9">
    <source>
        <dbReference type="EMBL" id="SMF91347.1"/>
    </source>
</evidence>
<dbReference type="SUPFAM" id="SSF82714">
    <property type="entry name" value="Multidrug efflux transporter AcrB TolC docking domain, DN and DC subdomains"/>
    <property type="match status" value="2"/>
</dbReference>
<keyword evidence="5 8" id="KW-0812">Transmembrane</keyword>
<accession>A0A1X7HSY2</accession>
<feature type="transmembrane region" description="Helical" evidence="8">
    <location>
        <begin position="7"/>
        <end position="29"/>
    </location>
</feature>
<feature type="transmembrane region" description="Helical" evidence="8">
    <location>
        <begin position="390"/>
        <end position="411"/>
    </location>
</feature>
<gene>
    <name evidence="9" type="ORF">SAMN02982917_0203</name>
</gene>
<dbReference type="PANTHER" id="PTHR32063:SF78">
    <property type="entry name" value="ACRB_ACRD_ACRF FAMILY PROTEIN"/>
    <property type="match status" value="1"/>
</dbReference>
<dbReference type="Gene3D" id="1.20.1640.10">
    <property type="entry name" value="Multidrug efflux transporter AcrB transmembrane domain"/>
    <property type="match status" value="2"/>
</dbReference>
<feature type="transmembrane region" description="Helical" evidence="8">
    <location>
        <begin position="337"/>
        <end position="353"/>
    </location>
</feature>
<dbReference type="AlphaFoldDB" id="A0A1X7HSY2"/>
<dbReference type="SUPFAM" id="SSF82693">
    <property type="entry name" value="Multidrug efflux transporter AcrB pore domain, PN1, PN2, PC1 and PC2 subdomains"/>
    <property type="match status" value="4"/>
</dbReference>
<evidence type="ECO:0000313" key="10">
    <source>
        <dbReference type="Proteomes" id="UP000192936"/>
    </source>
</evidence>
<feature type="transmembrane region" description="Helical" evidence="8">
    <location>
        <begin position="991"/>
        <end position="1016"/>
    </location>
</feature>
<feature type="transmembrane region" description="Helical" evidence="8">
    <location>
        <begin position="913"/>
        <end position="938"/>
    </location>
</feature>
<keyword evidence="7 8" id="KW-0472">Membrane</keyword>